<feature type="transmembrane region" description="Helical" evidence="1">
    <location>
        <begin position="181"/>
        <end position="202"/>
    </location>
</feature>
<dbReference type="Proteomes" id="UP000559010">
    <property type="component" value="Unassembled WGS sequence"/>
</dbReference>
<sequence>MSIRKSIETEKLMVFSMLWALTVLSNLIIFDDWIKETHILGYSLLLFCIALLIRPISKLIFIAAVVNSLVYSFQKMPYIPNQMMFEWLINIPILLYLLISFFKENPNSVNSDKLFIWMIEPVAQWGLLILYFFMFFHKLNTGFLDIDYSCGIFRLDGLTDRINQIIGLKSFEGISSSSKSLNYVSIYGTLFMEAIIPVFLFTRRFRTTGIFIGMIYHYILSLHPNIGIFSFSLIIFTYYIFFLPDSFFIWIRSFRNRNINLILRIILFSLIGIFYISYYFFGYWKYYITGQILWYILGFAFIIIYLVFLRSINKIYESELFKIEFPGFAGLIFLFFIMLNGLSPYLGLKTETSFAMFSNLKTEDGSNNHLIVPDWLQVFNFQKNLVKITDSNMKYVSLDYYPEGSERLFTDFELQRVINFMEPGSTITFTVDDNSYTIKKKSDGSLTNTDRVKSYSYFTYKFLLFRPYYKEDINFCQH</sequence>
<protein>
    <submittedName>
        <fullName evidence="2">Lipase maturation factor family protein</fullName>
    </submittedName>
</protein>
<keyword evidence="3" id="KW-1185">Reference proteome</keyword>
<comment type="caution">
    <text evidence="2">The sequence shown here is derived from an EMBL/GenBank/DDBJ whole genome shotgun (WGS) entry which is preliminary data.</text>
</comment>
<evidence type="ECO:0000313" key="2">
    <source>
        <dbReference type="EMBL" id="NMM47241.1"/>
    </source>
</evidence>
<reference evidence="2 3" key="1">
    <citation type="submission" date="2020-04" db="EMBL/GenBank/DDBJ databases">
        <title>Flammeovirgaceae bacterium KN852 isolated from deep sea.</title>
        <authorList>
            <person name="Zhang D.-C."/>
        </authorList>
    </citation>
    <scope>NUCLEOTIDE SEQUENCE [LARGE SCALE GENOMIC DNA]</scope>
    <source>
        <strain evidence="2 3">KN852</strain>
    </source>
</reference>
<feature type="transmembrane region" description="Helical" evidence="1">
    <location>
        <begin position="292"/>
        <end position="313"/>
    </location>
</feature>
<feature type="transmembrane region" description="Helical" evidence="1">
    <location>
        <begin position="114"/>
        <end position="136"/>
    </location>
</feature>
<feature type="transmembrane region" description="Helical" evidence="1">
    <location>
        <begin position="12"/>
        <end position="30"/>
    </location>
</feature>
<accession>A0A848IVH5</accession>
<evidence type="ECO:0000313" key="3">
    <source>
        <dbReference type="Proteomes" id="UP000559010"/>
    </source>
</evidence>
<feature type="transmembrane region" description="Helical" evidence="1">
    <location>
        <begin position="83"/>
        <end position="102"/>
    </location>
</feature>
<organism evidence="2 3">
    <name type="scientific">Marinigracilibium pacificum</name>
    <dbReference type="NCBI Taxonomy" id="2729599"/>
    <lineage>
        <taxon>Bacteria</taxon>
        <taxon>Pseudomonadati</taxon>
        <taxon>Bacteroidota</taxon>
        <taxon>Cytophagia</taxon>
        <taxon>Cytophagales</taxon>
        <taxon>Flammeovirgaceae</taxon>
        <taxon>Marinigracilibium</taxon>
    </lineage>
</organism>
<dbReference type="RefSeq" id="WP_169677850.1">
    <property type="nucleotide sequence ID" value="NZ_JABBNU010000001.1"/>
</dbReference>
<feature type="transmembrane region" description="Helical" evidence="1">
    <location>
        <begin position="42"/>
        <end position="71"/>
    </location>
</feature>
<proteinExistence type="predicted"/>
<dbReference type="AlphaFoldDB" id="A0A848IVH5"/>
<name>A0A848IVH5_9BACT</name>
<keyword evidence="1" id="KW-1133">Transmembrane helix</keyword>
<keyword evidence="1" id="KW-0812">Transmembrane</keyword>
<dbReference type="EMBL" id="JABBNU010000001">
    <property type="protein sequence ID" value="NMM47241.1"/>
    <property type="molecule type" value="Genomic_DNA"/>
</dbReference>
<feature type="transmembrane region" description="Helical" evidence="1">
    <location>
        <begin position="261"/>
        <end position="280"/>
    </location>
</feature>
<feature type="transmembrane region" description="Helical" evidence="1">
    <location>
        <begin position="325"/>
        <end position="346"/>
    </location>
</feature>
<evidence type="ECO:0000256" key="1">
    <source>
        <dbReference type="SAM" id="Phobius"/>
    </source>
</evidence>
<gene>
    <name evidence="2" type="ORF">HH304_02445</name>
</gene>
<keyword evidence="1" id="KW-0472">Membrane</keyword>